<evidence type="ECO:0000313" key="3">
    <source>
        <dbReference type="Proteomes" id="UP000283841"/>
    </source>
</evidence>
<sequence>MFPTLGASTLFIVVYSRLYGAPINSARLHFKNPSTSRVATHVRTEHMHVSNAKDRFHRIRTVGSLLRHDNIRSRGDSQRPILFLPKPSTVVQPPQGAVHSGHQRSTRSGSKVGGVRLSRHLGARATYSSQLNSLLLTGGSVGPNQTKIECSACVRGAGKGSMQSTSQSVQQRKRGMEVDSDPRTCAGVKVLSKGAPGVVAVFAREGADPVARFYYRGINLIDSCESG</sequence>
<dbReference type="Proteomes" id="UP000283841">
    <property type="component" value="Unassembled WGS sequence"/>
</dbReference>
<protein>
    <submittedName>
        <fullName evidence="2">Uncharacterized protein</fullName>
    </submittedName>
</protein>
<dbReference type="AlphaFoldDB" id="A0A443HUV0"/>
<evidence type="ECO:0000256" key="1">
    <source>
        <dbReference type="SAM" id="MobiDB-lite"/>
    </source>
</evidence>
<dbReference type="RefSeq" id="XP_028485258.1">
    <property type="nucleotide sequence ID" value="XM_028626686.1"/>
</dbReference>
<evidence type="ECO:0000313" key="2">
    <source>
        <dbReference type="EMBL" id="RWQ95613.1"/>
    </source>
</evidence>
<reference evidence="2 3" key="1">
    <citation type="journal article" date="2018" name="Front. Microbiol.">
        <title>Genomic and genetic insights into a cosmopolitan fungus, Paecilomyces variotii (Eurotiales).</title>
        <authorList>
            <person name="Urquhart A.S."/>
            <person name="Mondo S.J."/>
            <person name="Makela M.R."/>
            <person name="Hane J.K."/>
            <person name="Wiebenga A."/>
            <person name="He G."/>
            <person name="Mihaltcheva S."/>
            <person name="Pangilinan J."/>
            <person name="Lipzen A."/>
            <person name="Barry K."/>
            <person name="de Vries R.P."/>
            <person name="Grigoriev I.V."/>
            <person name="Idnurm A."/>
        </authorList>
    </citation>
    <scope>NUCLEOTIDE SEQUENCE [LARGE SCALE GENOMIC DNA]</scope>
    <source>
        <strain evidence="2 3">CBS 101075</strain>
    </source>
</reference>
<dbReference type="GeneID" id="39595963"/>
<dbReference type="EMBL" id="RCNU01000005">
    <property type="protein sequence ID" value="RWQ95613.1"/>
    <property type="molecule type" value="Genomic_DNA"/>
</dbReference>
<name>A0A443HUV0_BYSSP</name>
<feature type="region of interest" description="Disordered" evidence="1">
    <location>
        <begin position="87"/>
        <end position="113"/>
    </location>
</feature>
<accession>A0A443HUV0</accession>
<organism evidence="2 3">
    <name type="scientific">Byssochlamys spectabilis</name>
    <name type="common">Paecilomyces variotii</name>
    <dbReference type="NCBI Taxonomy" id="264951"/>
    <lineage>
        <taxon>Eukaryota</taxon>
        <taxon>Fungi</taxon>
        <taxon>Dikarya</taxon>
        <taxon>Ascomycota</taxon>
        <taxon>Pezizomycotina</taxon>
        <taxon>Eurotiomycetes</taxon>
        <taxon>Eurotiomycetidae</taxon>
        <taxon>Eurotiales</taxon>
        <taxon>Thermoascaceae</taxon>
        <taxon>Paecilomyces</taxon>
    </lineage>
</organism>
<feature type="region of interest" description="Disordered" evidence="1">
    <location>
        <begin position="159"/>
        <end position="181"/>
    </location>
</feature>
<feature type="compositionally biased region" description="Polar residues" evidence="1">
    <location>
        <begin position="161"/>
        <end position="170"/>
    </location>
</feature>
<gene>
    <name evidence="2" type="ORF">C8Q69DRAFT_260719</name>
</gene>
<proteinExistence type="predicted"/>
<dbReference type="VEuPathDB" id="FungiDB:C8Q69DRAFT_260719"/>
<keyword evidence="3" id="KW-1185">Reference proteome</keyword>
<comment type="caution">
    <text evidence="2">The sequence shown here is derived from an EMBL/GenBank/DDBJ whole genome shotgun (WGS) entry which is preliminary data.</text>
</comment>